<dbReference type="CDD" id="cd08249">
    <property type="entry name" value="enoyl_reductase_like"/>
    <property type="match status" value="1"/>
</dbReference>
<evidence type="ECO:0000259" key="3">
    <source>
        <dbReference type="SMART" id="SM00829"/>
    </source>
</evidence>
<sequence length="359" mass="38823">MSSTTLPETMKAITYAPGETVPTIRSIRLPTQRPTHLIVKITDVALNPTDWKHVARIQGAKPFSIVGCDYAGTVVSIGPEVTKSFKVGDKVFGVGHGSNQSESNDGVFAEYASVKADITMHVPANSPLSIEDLSSIPLGTITVGQALFQKGKGLGLLFMPGEDKGRGEWLLIYGGSTATGTLAIQFAKMAGYKVVTTCSPRNNDLVLSRGADKVFDYNEPGVGAKIRKFTANTLRYAFDTVGVDSSAVICCEALSSDVKGLTLATVMNEKLPREDVESKFVLMYTVFGEYFDKMGYPFPASKEDHDFGKTWFALTEKLIAEGKLKSHPVKVGTGLEGVVQGMDDMKNEKVRGEKLVYKL</sequence>
<dbReference type="PANTHER" id="PTHR45348">
    <property type="entry name" value="HYPOTHETICAL OXIDOREDUCTASE (EUROFUNG)"/>
    <property type="match status" value="1"/>
</dbReference>
<evidence type="ECO:0000256" key="1">
    <source>
        <dbReference type="ARBA" id="ARBA00008072"/>
    </source>
</evidence>
<dbReference type="EMBL" id="JAAMPI010000726">
    <property type="protein sequence ID" value="KAF4629053.1"/>
    <property type="molecule type" value="Genomic_DNA"/>
</dbReference>
<keyword evidence="2" id="KW-0560">Oxidoreductase</keyword>
<proteinExistence type="inferred from homology"/>
<dbReference type="InterPro" id="IPR013154">
    <property type="entry name" value="ADH-like_N"/>
</dbReference>
<protein>
    <recommendedName>
        <fullName evidence="3">Enoyl reductase (ER) domain-containing protein</fullName>
    </recommendedName>
</protein>
<organism evidence="4 5">
    <name type="scientific">Cudoniella acicularis</name>
    <dbReference type="NCBI Taxonomy" id="354080"/>
    <lineage>
        <taxon>Eukaryota</taxon>
        <taxon>Fungi</taxon>
        <taxon>Dikarya</taxon>
        <taxon>Ascomycota</taxon>
        <taxon>Pezizomycotina</taxon>
        <taxon>Leotiomycetes</taxon>
        <taxon>Helotiales</taxon>
        <taxon>Tricladiaceae</taxon>
        <taxon>Cudoniella</taxon>
    </lineage>
</organism>
<dbReference type="InterPro" id="IPR011032">
    <property type="entry name" value="GroES-like_sf"/>
</dbReference>
<reference evidence="4 5" key="1">
    <citation type="submission" date="2020-03" db="EMBL/GenBank/DDBJ databases">
        <title>Draft Genome Sequence of Cudoniella acicularis.</title>
        <authorList>
            <person name="Buettner E."/>
            <person name="Kellner H."/>
        </authorList>
    </citation>
    <scope>NUCLEOTIDE SEQUENCE [LARGE SCALE GENOMIC DNA]</scope>
    <source>
        <strain evidence="4 5">DSM 108380</strain>
    </source>
</reference>
<gene>
    <name evidence="4" type="ORF">G7Y89_g9097</name>
</gene>
<dbReference type="OrthoDB" id="48317at2759"/>
<dbReference type="AlphaFoldDB" id="A0A8H4VZZ0"/>
<dbReference type="Gene3D" id="3.40.50.720">
    <property type="entry name" value="NAD(P)-binding Rossmann-like Domain"/>
    <property type="match status" value="1"/>
</dbReference>
<dbReference type="InterPro" id="IPR036291">
    <property type="entry name" value="NAD(P)-bd_dom_sf"/>
</dbReference>
<name>A0A8H4VZZ0_9HELO</name>
<dbReference type="Gene3D" id="3.90.180.10">
    <property type="entry name" value="Medium-chain alcohol dehydrogenases, catalytic domain"/>
    <property type="match status" value="1"/>
</dbReference>
<dbReference type="InterPro" id="IPR020843">
    <property type="entry name" value="ER"/>
</dbReference>
<dbReference type="SMART" id="SM00829">
    <property type="entry name" value="PKS_ER"/>
    <property type="match status" value="1"/>
</dbReference>
<dbReference type="Proteomes" id="UP000566819">
    <property type="component" value="Unassembled WGS sequence"/>
</dbReference>
<dbReference type="GO" id="GO:0016651">
    <property type="term" value="F:oxidoreductase activity, acting on NAD(P)H"/>
    <property type="evidence" value="ECO:0007669"/>
    <property type="project" value="InterPro"/>
</dbReference>
<dbReference type="InterPro" id="IPR013149">
    <property type="entry name" value="ADH-like_C"/>
</dbReference>
<keyword evidence="5" id="KW-1185">Reference proteome</keyword>
<dbReference type="Pfam" id="PF00107">
    <property type="entry name" value="ADH_zinc_N"/>
    <property type="match status" value="1"/>
</dbReference>
<evidence type="ECO:0000313" key="4">
    <source>
        <dbReference type="EMBL" id="KAF4629053.1"/>
    </source>
</evidence>
<evidence type="ECO:0000256" key="2">
    <source>
        <dbReference type="ARBA" id="ARBA00023002"/>
    </source>
</evidence>
<evidence type="ECO:0000313" key="5">
    <source>
        <dbReference type="Proteomes" id="UP000566819"/>
    </source>
</evidence>
<comment type="similarity">
    <text evidence="1">Belongs to the zinc-containing alcohol dehydrogenase family.</text>
</comment>
<dbReference type="SUPFAM" id="SSF50129">
    <property type="entry name" value="GroES-like"/>
    <property type="match status" value="1"/>
</dbReference>
<dbReference type="InterPro" id="IPR047122">
    <property type="entry name" value="Trans-enoyl_RdTase-like"/>
</dbReference>
<accession>A0A8H4VZZ0</accession>
<feature type="domain" description="Enoyl reductase (ER)" evidence="3">
    <location>
        <begin position="22"/>
        <end position="356"/>
    </location>
</feature>
<dbReference type="PANTHER" id="PTHR45348:SF2">
    <property type="entry name" value="ZINC-TYPE ALCOHOL DEHYDROGENASE-LIKE PROTEIN C2E1P3.01"/>
    <property type="match status" value="1"/>
</dbReference>
<dbReference type="Pfam" id="PF08240">
    <property type="entry name" value="ADH_N"/>
    <property type="match status" value="1"/>
</dbReference>
<comment type="caution">
    <text evidence="4">The sequence shown here is derived from an EMBL/GenBank/DDBJ whole genome shotgun (WGS) entry which is preliminary data.</text>
</comment>
<dbReference type="SUPFAM" id="SSF51735">
    <property type="entry name" value="NAD(P)-binding Rossmann-fold domains"/>
    <property type="match status" value="1"/>
</dbReference>